<dbReference type="PANTHER" id="PTHR31321:SF12">
    <property type="entry name" value="PECTINESTERASE 31"/>
    <property type="match status" value="1"/>
</dbReference>
<evidence type="ECO:0000259" key="6">
    <source>
        <dbReference type="Pfam" id="PF01095"/>
    </source>
</evidence>
<dbReference type="GO" id="GO:0045490">
    <property type="term" value="P:pectin catabolic process"/>
    <property type="evidence" value="ECO:0007669"/>
    <property type="project" value="UniProtKB-UniPathway"/>
</dbReference>
<keyword evidence="4" id="KW-0378">Hydrolase</keyword>
<dbReference type="UniPathway" id="UPA00545">
    <property type="reaction ID" value="UER00823"/>
</dbReference>
<reference evidence="7" key="1">
    <citation type="submission" date="2014-09" db="EMBL/GenBank/DDBJ databases">
        <authorList>
            <person name="Magalhaes I.L.F."/>
            <person name="Oliveira U."/>
            <person name="Santos F.R."/>
            <person name="Vidigal T.H.D.A."/>
            <person name="Brescovit A.D."/>
            <person name="Santos A.J."/>
        </authorList>
    </citation>
    <scope>NUCLEOTIDE SEQUENCE</scope>
    <source>
        <tissue evidence="7">Shoot tissue taken approximately 20 cm above the soil surface</tissue>
    </source>
</reference>
<sequence length="100" mass="11681">MFLGRPWGPFGRVVFAYTFMDRCIKPAGWHNWDKSENERTACFYEYRCSGPGSHPSNRVAWCRQLLDVEAEQFLAHTFIDPDLDRPWLLQMMAIRIPASA</sequence>
<dbReference type="Pfam" id="PF01095">
    <property type="entry name" value="Pectinesterase"/>
    <property type="match status" value="1"/>
</dbReference>
<dbReference type="GO" id="GO:0030599">
    <property type="term" value="F:pectinesterase activity"/>
    <property type="evidence" value="ECO:0007669"/>
    <property type="project" value="UniProtKB-EC"/>
</dbReference>
<organism evidence="7">
    <name type="scientific">Arundo donax</name>
    <name type="common">Giant reed</name>
    <name type="synonym">Donax arundinaceus</name>
    <dbReference type="NCBI Taxonomy" id="35708"/>
    <lineage>
        <taxon>Eukaryota</taxon>
        <taxon>Viridiplantae</taxon>
        <taxon>Streptophyta</taxon>
        <taxon>Embryophyta</taxon>
        <taxon>Tracheophyta</taxon>
        <taxon>Spermatophyta</taxon>
        <taxon>Magnoliopsida</taxon>
        <taxon>Liliopsida</taxon>
        <taxon>Poales</taxon>
        <taxon>Poaceae</taxon>
        <taxon>PACMAD clade</taxon>
        <taxon>Arundinoideae</taxon>
        <taxon>Arundineae</taxon>
        <taxon>Arundo</taxon>
    </lineage>
</organism>
<evidence type="ECO:0000256" key="4">
    <source>
        <dbReference type="ARBA" id="ARBA00022801"/>
    </source>
</evidence>
<evidence type="ECO:0000313" key="7">
    <source>
        <dbReference type="EMBL" id="JAD14716.1"/>
    </source>
</evidence>
<keyword evidence="5" id="KW-0063">Aspartyl esterase</keyword>
<evidence type="ECO:0000256" key="3">
    <source>
        <dbReference type="ARBA" id="ARBA00013229"/>
    </source>
</evidence>
<feature type="domain" description="Pectinesterase catalytic" evidence="6">
    <location>
        <begin position="2"/>
        <end position="80"/>
    </location>
</feature>
<dbReference type="InterPro" id="IPR012334">
    <property type="entry name" value="Pectin_lyas_fold"/>
</dbReference>
<dbReference type="EMBL" id="GBRH01283179">
    <property type="protein sequence ID" value="JAD14716.1"/>
    <property type="molecule type" value="Transcribed_RNA"/>
</dbReference>
<reference evidence="7" key="2">
    <citation type="journal article" date="2015" name="Data Brief">
        <title>Shoot transcriptome of the giant reed, Arundo donax.</title>
        <authorList>
            <person name="Barrero R.A."/>
            <person name="Guerrero F.D."/>
            <person name="Moolhuijzen P."/>
            <person name="Goolsby J.A."/>
            <person name="Tidwell J."/>
            <person name="Bellgard S.E."/>
            <person name="Bellgard M.I."/>
        </authorList>
    </citation>
    <scope>NUCLEOTIDE SEQUENCE</scope>
    <source>
        <tissue evidence="7">Shoot tissue taken approximately 20 cm above the soil surface</tissue>
    </source>
</reference>
<evidence type="ECO:0000256" key="2">
    <source>
        <dbReference type="ARBA" id="ARBA00008891"/>
    </source>
</evidence>
<dbReference type="InterPro" id="IPR000070">
    <property type="entry name" value="Pectinesterase_cat"/>
</dbReference>
<dbReference type="PANTHER" id="PTHR31321">
    <property type="entry name" value="ACYL-COA THIOESTER HYDROLASE YBHC-RELATED"/>
    <property type="match status" value="1"/>
</dbReference>
<dbReference type="EC" id="3.1.1.11" evidence="3"/>
<evidence type="ECO:0000256" key="5">
    <source>
        <dbReference type="ARBA" id="ARBA00023085"/>
    </source>
</evidence>
<dbReference type="GO" id="GO:0042545">
    <property type="term" value="P:cell wall modification"/>
    <property type="evidence" value="ECO:0007669"/>
    <property type="project" value="InterPro"/>
</dbReference>
<dbReference type="AlphaFoldDB" id="A0A0A8XNB2"/>
<dbReference type="SUPFAM" id="SSF51126">
    <property type="entry name" value="Pectin lyase-like"/>
    <property type="match status" value="1"/>
</dbReference>
<dbReference type="Gene3D" id="2.160.20.10">
    <property type="entry name" value="Single-stranded right-handed beta-helix, Pectin lyase-like"/>
    <property type="match status" value="1"/>
</dbReference>
<comment type="pathway">
    <text evidence="1">Glycan metabolism; pectin degradation; 2-dehydro-3-deoxy-D-gluconate from pectin: step 1/5.</text>
</comment>
<evidence type="ECO:0000256" key="1">
    <source>
        <dbReference type="ARBA" id="ARBA00005184"/>
    </source>
</evidence>
<protein>
    <recommendedName>
        <fullName evidence="3">pectinesterase</fullName>
        <ecNumber evidence="3">3.1.1.11</ecNumber>
    </recommendedName>
</protein>
<accession>A0A0A8XNB2</accession>
<dbReference type="InterPro" id="IPR011050">
    <property type="entry name" value="Pectin_lyase_fold/virulence"/>
</dbReference>
<comment type="similarity">
    <text evidence="2">Belongs to the pectinesterase family.</text>
</comment>
<proteinExistence type="inferred from homology"/>
<name>A0A0A8XNB2_ARUDO</name>